<sequence length="328" mass="35928">MVFSIGNSALGHSPLLFEKSGQGSPPRQPTSSPVPQATNEKPADINESIKQHRENSLVFQLMAAIARVNSGESNDAEFVPANEETSSNALDGFTLSVEYAQQESFFADIEFFNTGDSSGFSFDFETSFSETFEFTLTDPLSGTEISVTISRQSHFSFSASAQTLEPEQADPLILNLDNSDFNFDPSQKIQFDLDADGNIDNIDRLQNGNAFLALDINENGVIDDGSELFGDANGAKDGFQELSRYDDDNNGQINASDRIFENLMLLHFDTGGNQVLSHLSTHDIDSLSLLSEIRSTPYGENNRLIAESNFQRRDGSLGRLGDFLLSTV</sequence>
<organism evidence="2 3">
    <name type="scientific">Aliikangiella coralliicola</name>
    <dbReference type="NCBI Taxonomy" id="2592383"/>
    <lineage>
        <taxon>Bacteria</taxon>
        <taxon>Pseudomonadati</taxon>
        <taxon>Pseudomonadota</taxon>
        <taxon>Gammaproteobacteria</taxon>
        <taxon>Oceanospirillales</taxon>
        <taxon>Pleioneaceae</taxon>
        <taxon>Aliikangiella</taxon>
    </lineage>
</organism>
<evidence type="ECO:0000313" key="2">
    <source>
        <dbReference type="EMBL" id="TQV85788.1"/>
    </source>
</evidence>
<dbReference type="OrthoDB" id="1676884at2"/>
<comment type="caution">
    <text evidence="2">The sequence shown here is derived from an EMBL/GenBank/DDBJ whole genome shotgun (WGS) entry which is preliminary data.</text>
</comment>
<dbReference type="Proteomes" id="UP000315439">
    <property type="component" value="Unassembled WGS sequence"/>
</dbReference>
<accession>A0A545U8K0</accession>
<dbReference type="PANTHER" id="PTHR39431">
    <property type="entry name" value="FRPA/C-RELATED PROTEIN"/>
    <property type="match status" value="1"/>
</dbReference>
<keyword evidence="3" id="KW-1185">Reference proteome</keyword>
<dbReference type="AlphaFoldDB" id="A0A545U8K0"/>
<feature type="region of interest" description="Disordered" evidence="1">
    <location>
        <begin position="14"/>
        <end position="41"/>
    </location>
</feature>
<feature type="compositionally biased region" description="Polar residues" evidence="1">
    <location>
        <begin position="21"/>
        <end position="39"/>
    </location>
</feature>
<proteinExistence type="predicted"/>
<dbReference type="PANTHER" id="PTHR39431:SF1">
    <property type="entry name" value="FRPA_C-RELATED PROTEIN"/>
    <property type="match status" value="1"/>
</dbReference>
<name>A0A545U8K0_9GAMM</name>
<dbReference type="RefSeq" id="WP_142932707.1">
    <property type="nucleotide sequence ID" value="NZ_ML660167.1"/>
</dbReference>
<gene>
    <name evidence="2" type="ORF">FLL46_17845</name>
</gene>
<protein>
    <recommendedName>
        <fullName evidence="4">VCBS repeat-containing protein</fullName>
    </recommendedName>
</protein>
<dbReference type="EMBL" id="VIKS01000011">
    <property type="protein sequence ID" value="TQV85788.1"/>
    <property type="molecule type" value="Genomic_DNA"/>
</dbReference>
<reference evidence="2 3" key="1">
    <citation type="submission" date="2019-07" db="EMBL/GenBank/DDBJ databases">
        <title>Draft genome for Aliikangiella sp. M105.</title>
        <authorList>
            <person name="Wang G."/>
        </authorList>
    </citation>
    <scope>NUCLEOTIDE SEQUENCE [LARGE SCALE GENOMIC DNA]</scope>
    <source>
        <strain evidence="2 3">M105</strain>
    </source>
</reference>
<evidence type="ECO:0000256" key="1">
    <source>
        <dbReference type="SAM" id="MobiDB-lite"/>
    </source>
</evidence>
<evidence type="ECO:0000313" key="3">
    <source>
        <dbReference type="Proteomes" id="UP000315439"/>
    </source>
</evidence>
<evidence type="ECO:0008006" key="4">
    <source>
        <dbReference type="Google" id="ProtNLM"/>
    </source>
</evidence>